<keyword evidence="1" id="KW-0378">Hydrolase</keyword>
<dbReference type="InterPro" id="IPR023214">
    <property type="entry name" value="HAD_sf"/>
</dbReference>
<evidence type="ECO:0000313" key="2">
    <source>
        <dbReference type="Proteomes" id="UP000663722"/>
    </source>
</evidence>
<dbReference type="Gene3D" id="3.40.50.1000">
    <property type="entry name" value="HAD superfamily/HAD-like"/>
    <property type="match status" value="1"/>
</dbReference>
<dbReference type="GO" id="GO:0016787">
    <property type="term" value="F:hydrolase activity"/>
    <property type="evidence" value="ECO:0007669"/>
    <property type="project" value="UniProtKB-KW"/>
</dbReference>
<protein>
    <submittedName>
        <fullName evidence="1">Hydrolase domain-containing protein</fullName>
    </submittedName>
</protein>
<dbReference type="InterPro" id="IPR036412">
    <property type="entry name" value="HAD-like_sf"/>
</dbReference>
<dbReference type="SUPFAM" id="SSF56784">
    <property type="entry name" value="HAD-like"/>
    <property type="match status" value="1"/>
</dbReference>
<dbReference type="EMBL" id="CP061800">
    <property type="protein sequence ID" value="QTA93880.1"/>
    <property type="molecule type" value="Genomic_DNA"/>
</dbReference>
<gene>
    <name evidence="1" type="ORF">dnm_099880</name>
</gene>
<accession>A0A975C0M1</accession>
<dbReference type="Proteomes" id="UP000663722">
    <property type="component" value="Chromosome"/>
</dbReference>
<proteinExistence type="predicted"/>
<keyword evidence="2" id="KW-1185">Reference proteome</keyword>
<dbReference type="KEGG" id="dmm:dnm_099880"/>
<name>A0A975C0M1_9BACT</name>
<sequence length="280" mass="31622">MKDKQLRKIQMVSCDLNGTLVHQHTMMDMIRVYFPHRPEQYERAKDIFAKQTSGLLSMKQAFDTAGPLTKGLTLRNAIEYARSEMRFIKGFEEFILTLYKNGKYFVINSTGYSVTAEVIKSLFGPEKIYGVICNRLIFAWEGNPSKTIGENDLSDLVRDYFVNRADKALYDKIHATGKVELGIRNEEDKAMFVFELADKMNIPRTGVAHIGDTMGDSGGICEVARNGGLGIAFNYNEALKNHLENVLKNEKIPGTIILAEPKGDRSDLRRVLNILFPDSL</sequence>
<dbReference type="AlphaFoldDB" id="A0A975C0M1"/>
<evidence type="ECO:0000313" key="1">
    <source>
        <dbReference type="EMBL" id="QTA93880.1"/>
    </source>
</evidence>
<reference evidence="1" key="1">
    <citation type="journal article" date="2021" name="Microb. Physiol.">
        <title>Proteogenomic Insights into the Physiology of Marine, Sulfate-Reducing, Filamentous Desulfonema limicola and Desulfonema magnum.</title>
        <authorList>
            <person name="Schnaars V."/>
            <person name="Wohlbrand L."/>
            <person name="Scheve S."/>
            <person name="Hinrichs C."/>
            <person name="Reinhardt R."/>
            <person name="Rabus R."/>
        </authorList>
    </citation>
    <scope>NUCLEOTIDE SEQUENCE</scope>
    <source>
        <strain evidence="1">4be13</strain>
    </source>
</reference>
<dbReference type="RefSeq" id="WP_207680604.1">
    <property type="nucleotide sequence ID" value="NZ_CP061800.1"/>
</dbReference>
<organism evidence="1 2">
    <name type="scientific">Desulfonema magnum</name>
    <dbReference type="NCBI Taxonomy" id="45655"/>
    <lineage>
        <taxon>Bacteria</taxon>
        <taxon>Pseudomonadati</taxon>
        <taxon>Thermodesulfobacteriota</taxon>
        <taxon>Desulfobacteria</taxon>
        <taxon>Desulfobacterales</taxon>
        <taxon>Desulfococcaceae</taxon>
        <taxon>Desulfonema</taxon>
    </lineage>
</organism>